<dbReference type="AlphaFoldDB" id="A0A0J8DDP9"/>
<evidence type="ECO:0000256" key="1">
    <source>
        <dbReference type="SAM" id="Phobius"/>
    </source>
</evidence>
<feature type="transmembrane region" description="Helical" evidence="1">
    <location>
        <begin position="82"/>
        <end position="107"/>
    </location>
</feature>
<gene>
    <name evidence="2" type="ORF">CLCY_18c00050</name>
</gene>
<accession>A0A0J8DDP9</accession>
<dbReference type="RefSeq" id="WP_048570083.1">
    <property type="nucleotide sequence ID" value="NZ_LFVU01000012.1"/>
</dbReference>
<organism evidence="2 3">
    <name type="scientific">Clostridium cylindrosporum DSM 605</name>
    <dbReference type="NCBI Taxonomy" id="1121307"/>
    <lineage>
        <taxon>Bacteria</taxon>
        <taxon>Bacillati</taxon>
        <taxon>Bacillota</taxon>
        <taxon>Clostridia</taxon>
        <taxon>Eubacteriales</taxon>
        <taxon>Clostridiaceae</taxon>
        <taxon>Clostridium</taxon>
    </lineage>
</organism>
<feature type="transmembrane region" description="Helical" evidence="1">
    <location>
        <begin position="224"/>
        <end position="242"/>
    </location>
</feature>
<evidence type="ECO:0000313" key="3">
    <source>
        <dbReference type="Proteomes" id="UP000036756"/>
    </source>
</evidence>
<comment type="caution">
    <text evidence="2">The sequence shown here is derived from an EMBL/GenBank/DDBJ whole genome shotgun (WGS) entry which is preliminary data.</text>
</comment>
<feature type="transmembrane region" description="Helical" evidence="1">
    <location>
        <begin position="127"/>
        <end position="146"/>
    </location>
</feature>
<dbReference type="Proteomes" id="UP000036756">
    <property type="component" value="Unassembled WGS sequence"/>
</dbReference>
<dbReference type="EMBL" id="LFVU01000012">
    <property type="protein sequence ID" value="KMT22359.1"/>
    <property type="molecule type" value="Genomic_DNA"/>
</dbReference>
<dbReference type="PATRIC" id="fig|1121307.3.peg.347"/>
<feature type="transmembrane region" description="Helical" evidence="1">
    <location>
        <begin position="39"/>
        <end position="62"/>
    </location>
</feature>
<reference evidence="2 3" key="1">
    <citation type="submission" date="2015-06" db="EMBL/GenBank/DDBJ databases">
        <title>Draft genome sequence of the purine-degrading Clostridium cylindrosporum HC-1 (DSM 605).</title>
        <authorList>
            <person name="Poehlein A."/>
            <person name="Schiel-Bengelsdorf B."/>
            <person name="Bengelsdorf F."/>
            <person name="Daniel R."/>
            <person name="Duerre P."/>
        </authorList>
    </citation>
    <scope>NUCLEOTIDE SEQUENCE [LARGE SCALE GENOMIC DNA]</scope>
    <source>
        <strain evidence="2 3">DSM 605</strain>
    </source>
</reference>
<sequence length="269" mass="31521">MEIMFKGINQLGKRNMIYCVILAFVLNVATLVIDNENVIVYITTILLYLNIVMMFIFLHGFWKTFSMESIYVHILPISKRRIFINIFLHWLTCYTLVWIINIVFTFAKVGINTVRSNTTTIGIVMEYSIDYIIPILSLLCLCFIISLKKIYNLNIFVLIILIIGIVKVESIINININYTYYNNINTYSLNSTRQLKPLNNHIMPEENSNVIVVNSETTRELGGIITYSLVSLVLGVVCIWNLERYNLEDVVKVMERRALYERKWYDKWI</sequence>
<name>A0A0J8DDP9_CLOCY</name>
<dbReference type="STRING" id="1121307.CLCY_18c00050"/>
<keyword evidence="3" id="KW-1185">Reference proteome</keyword>
<evidence type="ECO:0000313" key="2">
    <source>
        <dbReference type="EMBL" id="KMT22359.1"/>
    </source>
</evidence>
<keyword evidence="1" id="KW-0812">Transmembrane</keyword>
<keyword evidence="1" id="KW-1133">Transmembrane helix</keyword>
<protein>
    <submittedName>
        <fullName evidence="2">Uncharacterized protein</fullName>
    </submittedName>
</protein>
<feature type="transmembrane region" description="Helical" evidence="1">
    <location>
        <begin position="153"/>
        <end position="172"/>
    </location>
</feature>
<feature type="transmembrane region" description="Helical" evidence="1">
    <location>
        <begin position="16"/>
        <end position="33"/>
    </location>
</feature>
<keyword evidence="1" id="KW-0472">Membrane</keyword>
<proteinExistence type="predicted"/>